<evidence type="ECO:0000256" key="1">
    <source>
        <dbReference type="SAM" id="Coils"/>
    </source>
</evidence>
<evidence type="ECO:0000313" key="3">
    <source>
        <dbReference type="Proteomes" id="UP001239782"/>
    </source>
</evidence>
<dbReference type="InterPro" id="IPR012662">
    <property type="entry name" value="CHP02449"/>
</dbReference>
<accession>A0AA51RRC6</accession>
<dbReference type="RefSeq" id="WP_309201369.1">
    <property type="nucleotide sequence ID" value="NZ_CP133548.1"/>
</dbReference>
<keyword evidence="3" id="KW-1185">Reference proteome</keyword>
<gene>
    <name evidence="2" type="ORF">Q9312_13410</name>
</gene>
<dbReference type="Proteomes" id="UP001239782">
    <property type="component" value="Chromosome"/>
</dbReference>
<feature type="coiled-coil region" evidence="1">
    <location>
        <begin position="6"/>
        <end position="40"/>
    </location>
</feature>
<organism evidence="2 3">
    <name type="scientific">Pleionea litopenaei</name>
    <dbReference type="NCBI Taxonomy" id="3070815"/>
    <lineage>
        <taxon>Bacteria</taxon>
        <taxon>Pseudomonadati</taxon>
        <taxon>Pseudomonadota</taxon>
        <taxon>Gammaproteobacteria</taxon>
        <taxon>Oceanospirillales</taxon>
        <taxon>Pleioneaceae</taxon>
        <taxon>Pleionea</taxon>
    </lineage>
</organism>
<dbReference type="EMBL" id="CP133548">
    <property type="protein sequence ID" value="WMS86217.1"/>
    <property type="molecule type" value="Genomic_DNA"/>
</dbReference>
<evidence type="ECO:0000313" key="2">
    <source>
        <dbReference type="EMBL" id="WMS86217.1"/>
    </source>
</evidence>
<dbReference type="AlphaFoldDB" id="A0AA51RRC6"/>
<dbReference type="KEGG" id="plei:Q9312_13410"/>
<sequence>MENSEISQLEGRVEQLLERFHQLQQENRSLKVKQDELIADRARLLEKNKLASEKIESIVTRLKSMG</sequence>
<name>A0AA51RRC6_9GAMM</name>
<reference evidence="2 3" key="1">
    <citation type="submission" date="2023-08" db="EMBL/GenBank/DDBJ databases">
        <title>Pleionea litopenaei sp. nov., isolated from stomach of juvenile Litopenaeus vannamei.</title>
        <authorList>
            <person name="Rho A.M."/>
            <person name="Hwang C.Y."/>
        </authorList>
    </citation>
    <scope>NUCLEOTIDE SEQUENCE [LARGE SCALE GENOMIC DNA]</scope>
    <source>
        <strain evidence="2 3">HL-JVS1</strain>
    </source>
</reference>
<dbReference type="NCBIfam" id="TIGR02449">
    <property type="entry name" value="TIGR02449 family protein"/>
    <property type="match status" value="1"/>
</dbReference>
<keyword evidence="1" id="KW-0175">Coiled coil</keyword>
<protein>
    <submittedName>
        <fullName evidence="2">TIGR02449 family protein</fullName>
    </submittedName>
</protein>
<proteinExistence type="predicted"/>